<reference evidence="3 4" key="1">
    <citation type="submission" date="2023-10" db="EMBL/GenBank/DDBJ databases">
        <title>Draft genome sequence of Xylaria bambusicola isolate GMP-LS, the root and basal stem rot pathogen of sugarcane in Indonesia.</title>
        <authorList>
            <person name="Selvaraj P."/>
            <person name="Muralishankar V."/>
            <person name="Muruganantham S."/>
            <person name="Sp S."/>
            <person name="Haryani S."/>
            <person name="Lau K.J.X."/>
            <person name="Naqvi N.I."/>
        </authorList>
    </citation>
    <scope>NUCLEOTIDE SEQUENCE [LARGE SCALE GENOMIC DNA]</scope>
    <source>
        <strain evidence="3">GMP-LS</strain>
    </source>
</reference>
<protein>
    <recommendedName>
        <fullName evidence="2">SET domain-containing protein</fullName>
    </recommendedName>
</protein>
<accession>A0AAN7UF75</accession>
<evidence type="ECO:0000313" key="3">
    <source>
        <dbReference type="EMBL" id="KAK5627123.1"/>
    </source>
</evidence>
<dbReference type="SUPFAM" id="SSF82199">
    <property type="entry name" value="SET domain"/>
    <property type="match status" value="1"/>
</dbReference>
<evidence type="ECO:0000259" key="2">
    <source>
        <dbReference type="PROSITE" id="PS50280"/>
    </source>
</evidence>
<feature type="domain" description="SET" evidence="2">
    <location>
        <begin position="509"/>
        <end position="628"/>
    </location>
</feature>
<dbReference type="AlphaFoldDB" id="A0AAN7UF75"/>
<evidence type="ECO:0000313" key="4">
    <source>
        <dbReference type="Proteomes" id="UP001305414"/>
    </source>
</evidence>
<dbReference type="Gene3D" id="2.170.270.10">
    <property type="entry name" value="SET domain"/>
    <property type="match status" value="1"/>
</dbReference>
<organism evidence="3 4">
    <name type="scientific">Xylaria bambusicola</name>
    <dbReference type="NCBI Taxonomy" id="326684"/>
    <lineage>
        <taxon>Eukaryota</taxon>
        <taxon>Fungi</taxon>
        <taxon>Dikarya</taxon>
        <taxon>Ascomycota</taxon>
        <taxon>Pezizomycotina</taxon>
        <taxon>Sordariomycetes</taxon>
        <taxon>Xylariomycetidae</taxon>
        <taxon>Xylariales</taxon>
        <taxon>Xylariaceae</taxon>
        <taxon>Xylaria</taxon>
    </lineage>
</organism>
<dbReference type="InterPro" id="IPR001214">
    <property type="entry name" value="SET_dom"/>
</dbReference>
<dbReference type="SMART" id="SM00317">
    <property type="entry name" value="SET"/>
    <property type="match status" value="1"/>
</dbReference>
<evidence type="ECO:0000256" key="1">
    <source>
        <dbReference type="SAM" id="MobiDB-lite"/>
    </source>
</evidence>
<dbReference type="Pfam" id="PF00856">
    <property type="entry name" value="SET"/>
    <property type="match status" value="1"/>
</dbReference>
<dbReference type="PANTHER" id="PTHR47250:SF3">
    <property type="entry name" value="HISTONE-LYSINE N-METHYLTRANSFERASE SET-6"/>
    <property type="match status" value="1"/>
</dbReference>
<gene>
    <name evidence="3" type="ORF">RRF57_002838</name>
</gene>
<proteinExistence type="predicted"/>
<keyword evidence="4" id="KW-1185">Reference proteome</keyword>
<sequence>MLSEEETVVLRQQVANAIADQLTRANIDWASLDQFSEPSVHIEAEFRERLGASSAERRPLSGLSISQVIDLTSLKLARPASKQNAIGQRRYQRRSEPTSGTIVPLSRSCTPVASHGASNQASHDHRKQDAMGENSETSDREDTENSSRMAISGLRPSCCGMLVVEDNTQRQMEVVNENFPKRRKAEVVGYAIKPSTMDKLITGIWEQLHNGMGVDPVAILGELMTPSLIGDAISPSLYLPRPGFSVSEMSTTSRPGRQFNDTTIFCRKVTQASRTCRSVEVIVQARWVEHFDTYVEHLRGSDPKTSSTKHRKAVLVEASSAFGWSEKELRNKIAIWRGYKEIKDAGGWAALVFAGMGIYRFCKYRVGFDTESMQRLRNLRPALEVAADTMNPSWRRLLSIVGESPVTKYSGHPHDWVICLDGASPIPLRKTYLQWDPHFEYKHIEDSVIDQSIWGGNDPRWTSPFSQALTRGSRLFTCQDCANEQSDDPKQNCCYCFPSLFGYATLTPPPVQVFRTPDGRNNGLIALCAFERGAAVGEFVGLITKGLTRRRPHGERTGCLTRWLLLIVANIHLIDKIWQGRQGNFTRFVNHSCNANAQYQRFTWLDTQRIILVSKGIEAGTEITVDYSDKYWRGLDKTCLCGKRNCRYSRSR</sequence>
<dbReference type="InterPro" id="IPR046341">
    <property type="entry name" value="SET_dom_sf"/>
</dbReference>
<dbReference type="PANTHER" id="PTHR47250">
    <property type="entry name" value="HISTONE-LYSINE N-METHYLTRANSFERASE SET-6"/>
    <property type="match status" value="1"/>
</dbReference>
<comment type="caution">
    <text evidence="3">The sequence shown here is derived from an EMBL/GenBank/DDBJ whole genome shotgun (WGS) entry which is preliminary data.</text>
</comment>
<feature type="compositionally biased region" description="Polar residues" evidence="1">
    <location>
        <begin position="97"/>
        <end position="121"/>
    </location>
</feature>
<dbReference type="PROSITE" id="PS50280">
    <property type="entry name" value="SET"/>
    <property type="match status" value="1"/>
</dbReference>
<feature type="region of interest" description="Disordered" evidence="1">
    <location>
        <begin position="79"/>
        <end position="151"/>
    </location>
</feature>
<dbReference type="InterPro" id="IPR053105">
    <property type="entry name" value="Class_V-like_SAM-MTase"/>
</dbReference>
<name>A0AAN7UF75_9PEZI</name>
<dbReference type="Proteomes" id="UP001305414">
    <property type="component" value="Unassembled WGS sequence"/>
</dbReference>
<dbReference type="EMBL" id="JAWHQM010000005">
    <property type="protein sequence ID" value="KAK5627123.1"/>
    <property type="molecule type" value="Genomic_DNA"/>
</dbReference>